<dbReference type="SUPFAM" id="SSF52540">
    <property type="entry name" value="P-loop containing nucleoside triphosphate hydrolases"/>
    <property type="match status" value="1"/>
</dbReference>
<feature type="region of interest" description="Disordered" evidence="1">
    <location>
        <begin position="320"/>
        <end position="368"/>
    </location>
</feature>
<dbReference type="InterPro" id="IPR003593">
    <property type="entry name" value="AAA+_ATPase"/>
</dbReference>
<gene>
    <name evidence="3" type="ORF">A2Z86_07190</name>
</gene>
<protein>
    <recommendedName>
        <fullName evidence="2">SPOR domain-containing protein</fullName>
    </recommendedName>
</protein>
<dbReference type="GO" id="GO:0042834">
    <property type="term" value="F:peptidoglycan binding"/>
    <property type="evidence" value="ECO:0007669"/>
    <property type="project" value="InterPro"/>
</dbReference>
<feature type="domain" description="SPOR" evidence="2">
    <location>
        <begin position="437"/>
        <end position="524"/>
    </location>
</feature>
<dbReference type="InterPro" id="IPR027417">
    <property type="entry name" value="P-loop_NTPase"/>
</dbReference>
<comment type="caution">
    <text evidence="3">The sequence shown here is derived from an EMBL/GenBank/DDBJ whole genome shotgun (WGS) entry which is preliminary data.</text>
</comment>
<dbReference type="PROSITE" id="PS51724">
    <property type="entry name" value="SPOR"/>
    <property type="match status" value="1"/>
</dbReference>
<evidence type="ECO:0000313" key="4">
    <source>
        <dbReference type="Proteomes" id="UP000176992"/>
    </source>
</evidence>
<dbReference type="Gene3D" id="3.40.50.300">
    <property type="entry name" value="P-loop containing nucleotide triphosphate hydrolases"/>
    <property type="match status" value="1"/>
</dbReference>
<dbReference type="InterPro" id="IPR049945">
    <property type="entry name" value="AAA_22"/>
</dbReference>
<organism evidence="3 4">
    <name type="scientific">Candidatus Glassbacteria bacterium GWA2_58_10</name>
    <dbReference type="NCBI Taxonomy" id="1817865"/>
    <lineage>
        <taxon>Bacteria</taxon>
        <taxon>Candidatus Glassiibacteriota</taxon>
    </lineage>
</organism>
<evidence type="ECO:0000259" key="2">
    <source>
        <dbReference type="PROSITE" id="PS51724"/>
    </source>
</evidence>
<name>A0A1F5YEK1_9BACT</name>
<evidence type="ECO:0000313" key="3">
    <source>
        <dbReference type="EMBL" id="OGF98585.1"/>
    </source>
</evidence>
<evidence type="ECO:0000256" key="1">
    <source>
        <dbReference type="SAM" id="MobiDB-lite"/>
    </source>
</evidence>
<dbReference type="InterPro" id="IPR052026">
    <property type="entry name" value="ExeA_AAA_ATPase_DNA-bind"/>
</dbReference>
<dbReference type="PANTHER" id="PTHR35894:SF1">
    <property type="entry name" value="PHOSPHORIBULOKINASE _ URIDINE KINASE FAMILY"/>
    <property type="match status" value="1"/>
</dbReference>
<dbReference type="PANTHER" id="PTHR35894">
    <property type="entry name" value="GENERAL SECRETION PATHWAY PROTEIN A-RELATED"/>
    <property type="match status" value="1"/>
</dbReference>
<dbReference type="Proteomes" id="UP000176992">
    <property type="component" value="Unassembled WGS sequence"/>
</dbReference>
<dbReference type="Gene3D" id="3.30.70.1070">
    <property type="entry name" value="Sporulation related repeat"/>
    <property type="match status" value="2"/>
</dbReference>
<dbReference type="InterPro" id="IPR036680">
    <property type="entry name" value="SPOR-like_sf"/>
</dbReference>
<dbReference type="AlphaFoldDB" id="A0A1F5YEK1"/>
<dbReference type="Pfam" id="PF13401">
    <property type="entry name" value="AAA_22"/>
    <property type="match status" value="1"/>
</dbReference>
<feature type="compositionally biased region" description="Basic and acidic residues" evidence="1">
    <location>
        <begin position="341"/>
        <end position="368"/>
    </location>
</feature>
<dbReference type="EMBL" id="MFIV01000081">
    <property type="protein sequence ID" value="OGF98585.1"/>
    <property type="molecule type" value="Genomic_DNA"/>
</dbReference>
<dbReference type="GO" id="GO:0016887">
    <property type="term" value="F:ATP hydrolysis activity"/>
    <property type="evidence" value="ECO:0007669"/>
    <property type="project" value="InterPro"/>
</dbReference>
<dbReference type="SUPFAM" id="SSF110997">
    <property type="entry name" value="Sporulation related repeat"/>
    <property type="match status" value="1"/>
</dbReference>
<proteinExistence type="predicted"/>
<reference evidence="3 4" key="1">
    <citation type="journal article" date="2016" name="Nat. Commun.">
        <title>Thousands of microbial genomes shed light on interconnected biogeochemical processes in an aquifer system.</title>
        <authorList>
            <person name="Anantharaman K."/>
            <person name="Brown C.T."/>
            <person name="Hug L.A."/>
            <person name="Sharon I."/>
            <person name="Castelle C.J."/>
            <person name="Probst A.J."/>
            <person name="Thomas B.C."/>
            <person name="Singh A."/>
            <person name="Wilkins M.J."/>
            <person name="Karaoz U."/>
            <person name="Brodie E.L."/>
            <person name="Williams K.H."/>
            <person name="Hubbard S.S."/>
            <person name="Banfield J.F."/>
        </authorList>
    </citation>
    <scope>NUCLEOTIDE SEQUENCE [LARGE SCALE GENOMIC DNA]</scope>
</reference>
<accession>A0A1F5YEK1</accession>
<dbReference type="SMART" id="SM00382">
    <property type="entry name" value="AAA"/>
    <property type="match status" value="1"/>
</dbReference>
<sequence length="606" mass="67484">MYLDFFGLKEKPFSLTPDPRFLFLSESHRQALDHLLYGIREREGFILIVGDIGTGKTTICRELLEELDKNVASALILNPMLSEQELLEAIVQDFAIPLGGTGIRADGEGASQQIFDSLDSETQNALELNPLMPGRRVLKNILEKVEPGSAVRTKKEIIDRLNAYLISLVEKGGNAVLIIDEAQNLSAPVLEQIRILSNLETTKRKLLQIVLVGQLELKHKLEGPDLRQLNQRISIRYRLKPLSFEETKRYVEHRLFVAGSNSSVAISDEAFGSIYDYSRGVPRLVNLICERALLASYVDQVRRVNAEMIARCRDSLDGDLEEGDSAARPSHSAGGAQESRSAAEPKGSGREFRLSEADSRPEDSVEQPWERKKGGFFKRWLTGGGAWRGVLRLAAVLALLGLAFVAYRTVKIPLGDWKRPAAAIRSAAGKRAAEVTPAVRLAFSIQLGAYQTLEDGIEQSRLFGEQGLDKQLYIVPLHLVQLGGRWYRLFYGGFPSKSAARAELDHLVERGVVKAGSGRIVETSLAFSLGDYADRASAEQKRSEYMTRWNIPSYVFALEKRDDSQLYRLYTGAFEGKEQASFLADRIAEAGLSQVLVERLGYWPLN</sequence>
<dbReference type="InterPro" id="IPR007730">
    <property type="entry name" value="SPOR-like_dom"/>
</dbReference>